<comment type="cofactor">
    <cofactor evidence="6">
        <name>Mg(2+)</name>
        <dbReference type="ChEBI" id="CHEBI:18420"/>
    </cofactor>
    <text evidence="6">Binds 1 Mg(2+) ion per monomer.</text>
</comment>
<dbReference type="AlphaFoldDB" id="A0A091AQT3"/>
<evidence type="ECO:0000313" key="8">
    <source>
        <dbReference type="EMBL" id="KFN41741.1"/>
    </source>
</evidence>
<comment type="function">
    <text evidence="6">Catalyzes the reduction of dTDP-6-deoxy-L-lyxo-4-hexulose to yield dTDP-L-rhamnose.</text>
</comment>
<evidence type="ECO:0000256" key="4">
    <source>
        <dbReference type="ARBA" id="ARBA00017099"/>
    </source>
</evidence>
<keyword evidence="6" id="KW-0560">Oxidoreductase</keyword>
<dbReference type="GO" id="GO:0019305">
    <property type="term" value="P:dTDP-rhamnose biosynthetic process"/>
    <property type="evidence" value="ECO:0007669"/>
    <property type="project" value="UniProtKB-UniPathway"/>
</dbReference>
<dbReference type="EC" id="1.1.1.133" evidence="3 6"/>
<dbReference type="Proteomes" id="UP000029392">
    <property type="component" value="Unassembled WGS sequence"/>
</dbReference>
<dbReference type="InterPro" id="IPR029903">
    <property type="entry name" value="RmlD-like-bd"/>
</dbReference>
<proteinExistence type="inferred from homology"/>
<dbReference type="OrthoDB" id="9803892at2"/>
<name>A0A091AQT3_9GAMM</name>
<evidence type="ECO:0000256" key="6">
    <source>
        <dbReference type="RuleBase" id="RU364082"/>
    </source>
</evidence>
<dbReference type="Gene3D" id="3.90.25.10">
    <property type="entry name" value="UDP-galactose 4-epimerase, domain 1"/>
    <property type="match status" value="1"/>
</dbReference>
<keyword evidence="6" id="KW-0521">NADP</keyword>
<dbReference type="Pfam" id="PF04321">
    <property type="entry name" value="RmlD_sub_bind"/>
    <property type="match status" value="1"/>
</dbReference>
<dbReference type="UniPathway" id="UPA00124"/>
<reference evidence="8 9" key="1">
    <citation type="submission" date="2013-09" db="EMBL/GenBank/DDBJ databases">
        <title>Genome sequencing of Arenimonas malthae.</title>
        <authorList>
            <person name="Chen F."/>
            <person name="Wang G."/>
        </authorList>
    </citation>
    <scope>NUCLEOTIDE SEQUENCE [LARGE SCALE GENOMIC DNA]</scope>
    <source>
        <strain evidence="8 9">CC-JY-1</strain>
    </source>
</reference>
<gene>
    <name evidence="8" type="ORF">N790_12300</name>
</gene>
<comment type="caution">
    <text evidence="8">The sequence shown here is derived from an EMBL/GenBank/DDBJ whole genome shotgun (WGS) entry which is preliminary data.</text>
</comment>
<dbReference type="CDD" id="cd05254">
    <property type="entry name" value="dTDP_HR_like_SDR_e"/>
    <property type="match status" value="1"/>
</dbReference>
<dbReference type="PANTHER" id="PTHR10491">
    <property type="entry name" value="DTDP-4-DEHYDRORHAMNOSE REDUCTASE"/>
    <property type="match status" value="1"/>
</dbReference>
<dbReference type="GO" id="GO:0008831">
    <property type="term" value="F:dTDP-4-dehydrorhamnose reductase activity"/>
    <property type="evidence" value="ECO:0007669"/>
    <property type="project" value="UniProtKB-EC"/>
</dbReference>
<evidence type="ECO:0000256" key="1">
    <source>
        <dbReference type="ARBA" id="ARBA00004781"/>
    </source>
</evidence>
<evidence type="ECO:0000256" key="2">
    <source>
        <dbReference type="ARBA" id="ARBA00010944"/>
    </source>
</evidence>
<dbReference type="PANTHER" id="PTHR10491:SF4">
    <property type="entry name" value="METHIONINE ADENOSYLTRANSFERASE 2 SUBUNIT BETA"/>
    <property type="match status" value="1"/>
</dbReference>
<dbReference type="InterPro" id="IPR005913">
    <property type="entry name" value="dTDP_dehydrorham_reduct"/>
</dbReference>
<comment type="catalytic activity">
    <reaction evidence="5 6">
        <text>dTDP-beta-L-rhamnose + NADP(+) = dTDP-4-dehydro-beta-L-rhamnose + NADPH + H(+)</text>
        <dbReference type="Rhea" id="RHEA:21796"/>
        <dbReference type="ChEBI" id="CHEBI:15378"/>
        <dbReference type="ChEBI" id="CHEBI:57510"/>
        <dbReference type="ChEBI" id="CHEBI:57783"/>
        <dbReference type="ChEBI" id="CHEBI:58349"/>
        <dbReference type="ChEBI" id="CHEBI:62830"/>
        <dbReference type="EC" id="1.1.1.133"/>
    </reaction>
</comment>
<evidence type="ECO:0000256" key="3">
    <source>
        <dbReference type="ARBA" id="ARBA00012929"/>
    </source>
</evidence>
<feature type="domain" description="RmlD-like substrate binding" evidence="7">
    <location>
        <begin position="1"/>
        <end position="296"/>
    </location>
</feature>
<dbReference type="GO" id="GO:0005829">
    <property type="term" value="C:cytosol"/>
    <property type="evidence" value="ECO:0007669"/>
    <property type="project" value="TreeGrafter"/>
</dbReference>
<evidence type="ECO:0000256" key="5">
    <source>
        <dbReference type="ARBA" id="ARBA00048200"/>
    </source>
</evidence>
<comment type="similarity">
    <text evidence="2 6">Belongs to the dTDP-4-dehydrorhamnose reductase family.</text>
</comment>
<dbReference type="UniPathway" id="UPA00281"/>
<organism evidence="8 9">
    <name type="scientific">Arenimonas malthae CC-JY-1</name>
    <dbReference type="NCBI Taxonomy" id="1384054"/>
    <lineage>
        <taxon>Bacteria</taxon>
        <taxon>Pseudomonadati</taxon>
        <taxon>Pseudomonadota</taxon>
        <taxon>Gammaproteobacteria</taxon>
        <taxon>Lysobacterales</taxon>
        <taxon>Lysobacteraceae</taxon>
        <taxon>Arenimonas</taxon>
    </lineage>
</organism>
<dbReference type="EMBL" id="AVCH01000216">
    <property type="protein sequence ID" value="KFN41741.1"/>
    <property type="molecule type" value="Genomic_DNA"/>
</dbReference>
<protein>
    <recommendedName>
        <fullName evidence="4 6">dTDP-4-dehydrorhamnose reductase</fullName>
        <ecNumber evidence="3 6">1.1.1.133</ecNumber>
    </recommendedName>
</protein>
<dbReference type="Gene3D" id="3.40.50.720">
    <property type="entry name" value="NAD(P)-binding Rossmann-like Domain"/>
    <property type="match status" value="1"/>
</dbReference>
<dbReference type="InterPro" id="IPR036291">
    <property type="entry name" value="NAD(P)-bd_dom_sf"/>
</dbReference>
<evidence type="ECO:0000313" key="9">
    <source>
        <dbReference type="Proteomes" id="UP000029392"/>
    </source>
</evidence>
<dbReference type="RefSeq" id="WP_043805453.1">
    <property type="nucleotide sequence ID" value="NZ_AVCH01000216.1"/>
</dbReference>
<evidence type="ECO:0000259" key="7">
    <source>
        <dbReference type="Pfam" id="PF04321"/>
    </source>
</evidence>
<dbReference type="STRING" id="1384054.N790_12300"/>
<dbReference type="PATRIC" id="fig|1384054.3.peg.2746"/>
<keyword evidence="9" id="KW-1185">Reference proteome</keyword>
<dbReference type="NCBIfam" id="TIGR01214">
    <property type="entry name" value="rmlD"/>
    <property type="match status" value="1"/>
</dbReference>
<comment type="pathway">
    <text evidence="1 6">Carbohydrate biosynthesis; dTDP-L-rhamnose biosynthesis.</text>
</comment>
<dbReference type="SUPFAM" id="SSF51735">
    <property type="entry name" value="NAD(P)-binding Rossmann-fold domains"/>
    <property type="match status" value="1"/>
</dbReference>
<dbReference type="GO" id="GO:0009243">
    <property type="term" value="P:O antigen biosynthetic process"/>
    <property type="evidence" value="ECO:0007669"/>
    <property type="project" value="UniProtKB-UniPathway"/>
</dbReference>
<sequence length="298" mass="31416">MKILLLGANGQVGHELRSALAPLGEVVATTRSGQLPDGTACETADLSEPGTLPALVSRLAPGLVVNAGAYTAVDRAEDEPALAFRVNAEAPAALARACADAGIGLVHFSTDYVFDGSQTRPWREDDPTGPLGVYGASKLAGEQAVRASGAAHKIFRLCWVYGPRGHNFLLTMLRLARERGHLRVVDDQRGTPTSAARIAGGVAAALRAAPGLSGTWHLAAEGECSWHGFAAEIFRQAVARGLLPAAPVLEPITSGEFPTRARRPAYSRLDTTAFRRDFGLHIGDWQDGLAEALDALAR</sequence>
<accession>A0A091AQT3</accession>
<dbReference type="eggNOG" id="COG1091">
    <property type="taxonomic scope" value="Bacteria"/>
</dbReference>